<keyword evidence="7" id="KW-0808">Transferase</keyword>
<dbReference type="PROSITE" id="PS50216">
    <property type="entry name" value="DHHC"/>
    <property type="match status" value="1"/>
</dbReference>
<dbReference type="InParanoid" id="G0NSC9"/>
<comment type="subcellular location">
    <subcellularLocation>
        <location evidence="1">Membrane</location>
        <topology evidence="1">Multi-pass membrane protein</topology>
    </subcellularLocation>
</comment>
<organism evidence="11">
    <name type="scientific">Caenorhabditis brenneri</name>
    <name type="common">Nematode worm</name>
    <dbReference type="NCBI Taxonomy" id="135651"/>
    <lineage>
        <taxon>Eukaryota</taxon>
        <taxon>Metazoa</taxon>
        <taxon>Ecdysozoa</taxon>
        <taxon>Nematoda</taxon>
        <taxon>Chromadorea</taxon>
        <taxon>Rhabditida</taxon>
        <taxon>Rhabditina</taxon>
        <taxon>Rhabditomorpha</taxon>
        <taxon>Rhabditoidea</taxon>
        <taxon>Rhabditidae</taxon>
        <taxon>Peloderinae</taxon>
        <taxon>Caenorhabditis</taxon>
    </lineage>
</organism>
<keyword evidence="11" id="KW-1185">Reference proteome</keyword>
<protein>
    <recommendedName>
        <fullName evidence="7">Palmitoyltransferase</fullName>
        <ecNumber evidence="7">2.3.1.225</ecNumber>
    </recommendedName>
</protein>
<feature type="compositionally biased region" description="Polar residues" evidence="8">
    <location>
        <begin position="437"/>
        <end position="447"/>
    </location>
</feature>
<keyword evidence="7" id="KW-0012">Acyltransferase</keyword>
<feature type="compositionally biased region" description="Basic and acidic residues" evidence="8">
    <location>
        <begin position="375"/>
        <end position="385"/>
    </location>
</feature>
<evidence type="ECO:0000256" key="5">
    <source>
        <dbReference type="ARBA" id="ARBA00023463"/>
    </source>
</evidence>
<dbReference type="OMA" id="MIAVVEM"/>
<evidence type="ECO:0000256" key="3">
    <source>
        <dbReference type="ARBA" id="ARBA00022989"/>
    </source>
</evidence>
<dbReference type="GO" id="GO:0019706">
    <property type="term" value="F:protein-cysteine S-palmitoyltransferase activity"/>
    <property type="evidence" value="ECO:0007669"/>
    <property type="project" value="UniProtKB-EC"/>
</dbReference>
<keyword evidence="2 7" id="KW-0812">Transmembrane</keyword>
<evidence type="ECO:0000313" key="11">
    <source>
        <dbReference type="Proteomes" id="UP000008068"/>
    </source>
</evidence>
<comment type="similarity">
    <text evidence="5">Belongs to the DHHC palmitoyltransferase family. ERF2/ZDHHC9 subfamily.</text>
</comment>
<evidence type="ECO:0000256" key="6">
    <source>
        <dbReference type="ARBA" id="ARBA00047790"/>
    </source>
</evidence>
<dbReference type="EMBL" id="GL379937">
    <property type="protein sequence ID" value="EGT36732.1"/>
    <property type="molecule type" value="Genomic_DNA"/>
</dbReference>
<name>G0NSC9_CAEBE</name>
<evidence type="ECO:0000256" key="2">
    <source>
        <dbReference type="ARBA" id="ARBA00022692"/>
    </source>
</evidence>
<evidence type="ECO:0000256" key="8">
    <source>
        <dbReference type="SAM" id="MobiDB-lite"/>
    </source>
</evidence>
<evidence type="ECO:0000313" key="10">
    <source>
        <dbReference type="EMBL" id="EGT36732.1"/>
    </source>
</evidence>
<dbReference type="EC" id="2.3.1.225" evidence="7"/>
<dbReference type="Pfam" id="PF01529">
    <property type="entry name" value="DHHC"/>
    <property type="match status" value="1"/>
</dbReference>
<keyword evidence="4 7" id="KW-0472">Membrane</keyword>
<keyword evidence="3 7" id="KW-1133">Transmembrane helix</keyword>
<feature type="compositionally biased region" description="Low complexity" evidence="8">
    <location>
        <begin position="448"/>
        <end position="479"/>
    </location>
</feature>
<reference evidence="11" key="1">
    <citation type="submission" date="2011-07" db="EMBL/GenBank/DDBJ databases">
        <authorList>
            <consortium name="Caenorhabditis brenneri Sequencing and Analysis Consortium"/>
            <person name="Wilson R.K."/>
        </authorList>
    </citation>
    <scope>NUCLEOTIDE SEQUENCE [LARGE SCALE GENOMIC DNA]</scope>
    <source>
        <strain evidence="11">PB2801</strain>
    </source>
</reference>
<proteinExistence type="inferred from homology"/>
<dbReference type="OrthoDB" id="4096362at2759"/>
<comment type="catalytic activity">
    <reaction evidence="6">
        <text>L-cysteinyl-[protein] + hexadecanoyl-CoA = S-hexadecanoyl-L-cysteinyl-[protein] + CoA</text>
        <dbReference type="Rhea" id="RHEA:36683"/>
        <dbReference type="Rhea" id="RHEA-COMP:10131"/>
        <dbReference type="Rhea" id="RHEA-COMP:11032"/>
        <dbReference type="ChEBI" id="CHEBI:29950"/>
        <dbReference type="ChEBI" id="CHEBI:57287"/>
        <dbReference type="ChEBI" id="CHEBI:57379"/>
        <dbReference type="ChEBI" id="CHEBI:74151"/>
        <dbReference type="EC" id="2.3.1.225"/>
    </reaction>
    <physiologicalReaction direction="left-to-right" evidence="6">
        <dbReference type="Rhea" id="RHEA:36684"/>
    </physiologicalReaction>
</comment>
<comment type="domain">
    <text evidence="7">The DHHC domain is required for palmitoyltransferase activity.</text>
</comment>
<dbReference type="STRING" id="135651.G0NSC9"/>
<feature type="compositionally biased region" description="Polar residues" evidence="8">
    <location>
        <begin position="328"/>
        <end position="349"/>
    </location>
</feature>
<sequence length="511" mass="57016">MCGWCSDFWKRVSALVPAGIAWFLIIACSLGFYYFIGPQIVKQWDTLGLALLIVDVLLFLMVTSNLLMAMLLDPAIHPYAIGSEEPTQVDDLRAPLYKNVDINGITVRMKWCVTCKFYRPPRSSHCSVCNRCIETFDHHCPWVHNCVGKRNYRYFFFFLCSLSIHMLYVFALCFCYVWAGRRYDLNDLGHKEHILSAPYLCAIVLLALCAVLCVPVIGLTVFHLVLVARGRTTNEQVTGKFTSGYNPFTVGCWGNCKRTLCHSQLPTFTQHVKKFRKNRRAEQQLLANRENAPIEARNAALDANGHLEVTYRPDQNLLEDGRIAMRIQGQSRHSSHQSLIRSLNQSDNTQQHQQQQGHERSVTESQSMSSTFGENESRGGGRRGEDEVDGSTCNLFEVEGGASTPRLTLSLRNDVVDETQRAPQSYEEALEEALNPQRPSSATSAQRQQQPSVSTDPSPTSPTAPSSGRRSHRSSAATSPTGAGGNAPSTKILDVISVKSMISTIQCTLFI</sequence>
<dbReference type="PANTHER" id="PTHR12349">
    <property type="entry name" value="ANKYRIN REPEAT AND LEM DOMAIN-CONTAINING PROTEIN 2"/>
    <property type="match status" value="1"/>
</dbReference>
<gene>
    <name evidence="10" type="ORF">CAEBREN_16553</name>
</gene>
<dbReference type="GO" id="GO:0016020">
    <property type="term" value="C:membrane"/>
    <property type="evidence" value="ECO:0007669"/>
    <property type="project" value="UniProtKB-SubCell"/>
</dbReference>
<accession>G0NSC9</accession>
<dbReference type="eggNOG" id="KOG1311">
    <property type="taxonomic scope" value="Eukaryota"/>
</dbReference>
<evidence type="ECO:0000256" key="4">
    <source>
        <dbReference type="ARBA" id="ARBA00023136"/>
    </source>
</evidence>
<dbReference type="HOGENOM" id="CLU_042454_1_0_1"/>
<dbReference type="AlphaFoldDB" id="G0NSC9"/>
<feature type="domain" description="Palmitoyltransferase DHHC" evidence="9">
    <location>
        <begin position="108"/>
        <end position="238"/>
    </location>
</feature>
<feature type="region of interest" description="Disordered" evidence="8">
    <location>
        <begin position="328"/>
        <end position="389"/>
    </location>
</feature>
<dbReference type="InterPro" id="IPR001594">
    <property type="entry name" value="Palmitoyltrfase_DHHC"/>
</dbReference>
<evidence type="ECO:0000259" key="9">
    <source>
        <dbReference type="Pfam" id="PF01529"/>
    </source>
</evidence>
<evidence type="ECO:0000256" key="1">
    <source>
        <dbReference type="ARBA" id="ARBA00004141"/>
    </source>
</evidence>
<feature type="transmembrane region" description="Helical" evidence="7">
    <location>
        <begin position="199"/>
        <end position="226"/>
    </location>
</feature>
<dbReference type="PANTHER" id="PTHR12349:SF2">
    <property type="entry name" value="PALMITOYLTRANSFERASE ZDHHC8"/>
    <property type="match status" value="1"/>
</dbReference>
<feature type="transmembrane region" description="Helical" evidence="7">
    <location>
        <begin position="12"/>
        <end position="36"/>
    </location>
</feature>
<feature type="compositionally biased region" description="Polar residues" evidence="8">
    <location>
        <begin position="363"/>
        <end position="372"/>
    </location>
</feature>
<feature type="transmembrane region" description="Helical" evidence="7">
    <location>
        <begin position="154"/>
        <end position="179"/>
    </location>
</feature>
<evidence type="ECO:0000256" key="7">
    <source>
        <dbReference type="RuleBase" id="RU079119"/>
    </source>
</evidence>
<dbReference type="Proteomes" id="UP000008068">
    <property type="component" value="Unassembled WGS sequence"/>
</dbReference>
<feature type="transmembrane region" description="Helical" evidence="7">
    <location>
        <begin position="48"/>
        <end position="72"/>
    </location>
</feature>
<feature type="region of interest" description="Disordered" evidence="8">
    <location>
        <begin position="409"/>
        <end position="489"/>
    </location>
</feature>